<dbReference type="SUPFAM" id="SSF53098">
    <property type="entry name" value="Ribonuclease H-like"/>
    <property type="match status" value="1"/>
</dbReference>
<dbReference type="Pfam" id="PF09299">
    <property type="entry name" value="Mu-transpos_C"/>
    <property type="match status" value="1"/>
</dbReference>
<dbReference type="InterPro" id="IPR036397">
    <property type="entry name" value="RNaseH_sf"/>
</dbReference>
<dbReference type="GO" id="GO:0003676">
    <property type="term" value="F:nucleic acid binding"/>
    <property type="evidence" value="ECO:0007669"/>
    <property type="project" value="InterPro"/>
</dbReference>
<dbReference type="InterPro" id="IPR012337">
    <property type="entry name" value="RNaseH-like_sf"/>
</dbReference>
<dbReference type="InterPro" id="IPR001584">
    <property type="entry name" value="Integrase_cat-core"/>
</dbReference>
<dbReference type="EMBL" id="CP032823">
    <property type="protein sequence ID" value="AYJ79352.1"/>
    <property type="molecule type" value="Genomic_DNA"/>
</dbReference>
<dbReference type="AlphaFoldDB" id="A0AAD0TRX7"/>
<dbReference type="GeneID" id="56460417"/>
<protein>
    <submittedName>
        <fullName evidence="2">Integrase (Rve domain)</fullName>
    </submittedName>
</protein>
<feature type="domain" description="Integrase catalytic" evidence="1">
    <location>
        <begin position="220"/>
        <end position="423"/>
    </location>
</feature>
<organism evidence="2 3">
    <name type="scientific">Aliarcobacter cryaerophilus ATCC 43158</name>
    <dbReference type="NCBI Taxonomy" id="1032070"/>
    <lineage>
        <taxon>Bacteria</taxon>
        <taxon>Pseudomonadati</taxon>
        <taxon>Campylobacterota</taxon>
        <taxon>Epsilonproteobacteria</taxon>
        <taxon>Campylobacterales</taxon>
        <taxon>Arcobacteraceae</taxon>
        <taxon>Aliarcobacter</taxon>
    </lineage>
</organism>
<dbReference type="PROSITE" id="PS50994">
    <property type="entry name" value="INTEGRASE"/>
    <property type="match status" value="1"/>
</dbReference>
<reference evidence="2 3" key="1">
    <citation type="submission" date="2018-10" db="EMBL/GenBank/DDBJ databases">
        <title>Complete genome sequences of Arcobacter cryaerophilus strains ATCC 43158 and ATCC 49615.</title>
        <authorList>
            <person name="Miller W.G."/>
            <person name="Yee E."/>
            <person name="Bono J.L."/>
        </authorList>
    </citation>
    <scope>NUCLEOTIDE SEQUENCE [LARGE SCALE GENOMIC DNA]</scope>
    <source>
        <strain evidence="2 3">ATCC 43158</strain>
    </source>
</reference>
<dbReference type="GO" id="GO:0015074">
    <property type="term" value="P:DNA integration"/>
    <property type="evidence" value="ECO:0007669"/>
    <property type="project" value="InterPro"/>
</dbReference>
<dbReference type="InterPro" id="IPR015378">
    <property type="entry name" value="Transposase-like_Mu_C"/>
</dbReference>
<evidence type="ECO:0000313" key="3">
    <source>
        <dbReference type="Proteomes" id="UP000273809"/>
    </source>
</evidence>
<proteinExistence type="predicted"/>
<accession>A0AAD0TRX7</accession>
<dbReference type="Gene3D" id="3.30.420.10">
    <property type="entry name" value="Ribonuclease H-like superfamily/Ribonuclease H"/>
    <property type="match status" value="1"/>
</dbReference>
<name>A0AAD0TRX7_9BACT</name>
<sequence>MGKIELKIGSVVFYNNEQYKIVRIISINEVEIENLVTFDILFVTLNELSSKIINVVDVKTYLDNYSDQEWEEANKRYEIIKDLVFVKRTKNEVEEVGKKYGYSYVTLYEWIKLFEQTNEISSLVSNISKRGKKGSRLDPKVDNVITEVLEDLYLNKQRYSFKRIYNKIYTSCKHQNIIPPHENTLRNRIESLDPKRVVKEREGYKEARKQFDNFEGEFPEGNYPLEFIQIDHTPLDIRVVDNIYRKPIGRPYLTLAIDVYSRMIAGIYVSLQAPGYYNVSQCLYNVFTQKEKILHQYNIDGDWNIFGIPRIIGVDNGADLVSSDMQRVCDEYGITLMKRPVARPQFGAHVERVLGTINKEVHNLAGTTFSNITEKGAYKSDKEAMYTLDELKEWLIHYIVNIYHKKYHSGIEMTPEQKYMQGLIGDDENAGIGYLPSMIDNIEDVKISLLPTEYRTVQKDGITLDGIGYYSDVLRHWIGKTDSEKSKIKHKIKRDPLNIQKIYFYDSELKEYFEIPYRKLSAPVMTLWDLYAVKKHLKDRKITNYNEDDIFDAYEQLLKIENEVKNKHSQHQRDTSRQKITTLKSNEIKKESISLSSEHFDSLFKDIQIYDITSKDSK</sequence>
<gene>
    <name evidence="2" type="ORF">ACRYA_0189</name>
</gene>
<evidence type="ECO:0000259" key="1">
    <source>
        <dbReference type="PROSITE" id="PS50994"/>
    </source>
</evidence>
<dbReference type="KEGG" id="acre:ACRYA_0189"/>
<evidence type="ECO:0000313" key="2">
    <source>
        <dbReference type="EMBL" id="AYJ79352.1"/>
    </source>
</evidence>
<dbReference type="RefSeq" id="WP_105917159.1">
    <property type="nucleotide sequence ID" value="NZ_CP021072.1"/>
</dbReference>
<dbReference type="Proteomes" id="UP000273809">
    <property type="component" value="Chromosome"/>
</dbReference>